<organism evidence="9 10">
    <name type="scientific">Glaciecola punicea ACAM 611</name>
    <dbReference type="NCBI Taxonomy" id="1121923"/>
    <lineage>
        <taxon>Bacteria</taxon>
        <taxon>Pseudomonadati</taxon>
        <taxon>Pseudomonadota</taxon>
        <taxon>Gammaproteobacteria</taxon>
        <taxon>Alteromonadales</taxon>
        <taxon>Alteromonadaceae</taxon>
        <taxon>Glaciecola</taxon>
    </lineage>
</organism>
<feature type="transmembrane region" description="Helical" evidence="7">
    <location>
        <begin position="80"/>
        <end position="98"/>
    </location>
</feature>
<feature type="transmembrane region" description="Helical" evidence="7">
    <location>
        <begin position="341"/>
        <end position="363"/>
    </location>
</feature>
<dbReference type="InterPro" id="IPR050171">
    <property type="entry name" value="MFS_Transporters"/>
</dbReference>
<dbReference type="InterPro" id="IPR011701">
    <property type="entry name" value="MFS"/>
</dbReference>
<dbReference type="RefSeq" id="WP_006002215.1">
    <property type="nucleotide sequence ID" value="NZ_BAET01000002.1"/>
</dbReference>
<comment type="caution">
    <text evidence="9">The sequence shown here is derived from an EMBL/GenBank/DDBJ whole genome shotgun (WGS) entry which is preliminary data.</text>
</comment>
<dbReference type="eggNOG" id="COG2814">
    <property type="taxonomic scope" value="Bacteria"/>
</dbReference>
<feature type="transmembrane region" description="Helical" evidence="7">
    <location>
        <begin position="280"/>
        <end position="297"/>
    </location>
</feature>
<keyword evidence="4 7" id="KW-0812">Transmembrane</keyword>
<evidence type="ECO:0000256" key="4">
    <source>
        <dbReference type="ARBA" id="ARBA00022692"/>
    </source>
</evidence>
<reference evidence="9 10" key="1">
    <citation type="journal article" date="2012" name="J. Bacteriol.">
        <title>Genome sequence of proteorhodopsin-containing sea ice bacterium Glaciecola punicea ACAM 611T.</title>
        <authorList>
            <person name="Qin Q.-L."/>
            <person name="Xie B.-B."/>
            <person name="Shu Y.-L."/>
            <person name="Rong J.-C."/>
            <person name="Zhao D.-L."/>
            <person name="Zhang X.-Y."/>
            <person name="Chen X.-L."/>
            <person name="Zhou B.-C."/>
            <person name="Zhanga Y.-Z."/>
        </authorList>
    </citation>
    <scope>NUCLEOTIDE SEQUENCE [LARGE SCALE GENOMIC DNA]</scope>
    <source>
        <strain evidence="9 10">ACAM 611</strain>
    </source>
</reference>
<feature type="transmembrane region" description="Helical" evidence="7">
    <location>
        <begin position="21"/>
        <end position="42"/>
    </location>
</feature>
<proteinExistence type="predicted"/>
<feature type="transmembrane region" description="Helical" evidence="7">
    <location>
        <begin position="104"/>
        <end position="124"/>
    </location>
</feature>
<feature type="transmembrane region" description="Helical" evidence="7">
    <location>
        <begin position="250"/>
        <end position="268"/>
    </location>
</feature>
<evidence type="ECO:0000256" key="1">
    <source>
        <dbReference type="ARBA" id="ARBA00004651"/>
    </source>
</evidence>
<dbReference type="InterPro" id="IPR020846">
    <property type="entry name" value="MFS_dom"/>
</dbReference>
<dbReference type="SUPFAM" id="SSF103473">
    <property type="entry name" value="MFS general substrate transporter"/>
    <property type="match status" value="1"/>
</dbReference>
<accession>H5T7D3</accession>
<dbReference type="OrthoDB" id="9764259at2"/>
<reference evidence="9 10" key="2">
    <citation type="journal article" date="2017" name="Antonie Van Leeuwenhoek">
        <title>Rhizobium rhizosphaerae sp. nov., a novel species isolated from rice rhizosphere.</title>
        <authorList>
            <person name="Zhao J.J."/>
            <person name="Zhang J."/>
            <person name="Zhang R.J."/>
            <person name="Zhang C.W."/>
            <person name="Yin H.Q."/>
            <person name="Zhang X.X."/>
        </authorList>
    </citation>
    <scope>NUCLEOTIDE SEQUENCE [LARGE SCALE GENOMIC DNA]</scope>
    <source>
        <strain evidence="9 10">ACAM 611</strain>
    </source>
</reference>
<dbReference type="Gene3D" id="1.20.1250.20">
    <property type="entry name" value="MFS general substrate transporter like domains"/>
    <property type="match status" value="1"/>
</dbReference>
<dbReference type="Gene3D" id="3.30.70.100">
    <property type="match status" value="1"/>
</dbReference>
<dbReference type="Pfam" id="PF07690">
    <property type="entry name" value="MFS_1"/>
    <property type="match status" value="1"/>
</dbReference>
<evidence type="ECO:0000256" key="5">
    <source>
        <dbReference type="ARBA" id="ARBA00022989"/>
    </source>
</evidence>
<dbReference type="STRING" id="56804.BAE46_03625"/>
<feature type="transmembrane region" description="Helical" evidence="7">
    <location>
        <begin position="164"/>
        <end position="182"/>
    </location>
</feature>
<evidence type="ECO:0000313" key="9">
    <source>
        <dbReference type="EMBL" id="GAB54210.1"/>
    </source>
</evidence>
<dbReference type="GO" id="GO:0005886">
    <property type="term" value="C:plasma membrane"/>
    <property type="evidence" value="ECO:0007669"/>
    <property type="project" value="UniProtKB-SubCell"/>
</dbReference>
<sequence>MEANSLTKSEWQAGISLASVYVLRMLGLFMVIPVIAVAAQEYPDYSPLWVGLAIGGYGLTQAIFQIPMGLLSDKWGRKPIIYIGLVLFAIGSLIAGLADSMWLLTIGRIIQGSGAIAGAIMALATDVTRESQRTKVMALIGISIGFSFYIALLLGPVIAASFGLQGIFLITAVFSLLCIPLVRLGIDNKAYQAPSGDALPKTKLLGSLFKHPHLWRLNWSVLVVHLLITCFFVQVPVMLISINVPLSEHWALYSLVLFASVIGLIGLIKMAGKLPVSISFRVALLFMASAFALLLILSPSWSGIAMAGILFFTGFNFLEAKMPAMVSSISPAGSKGSAMGIYASHQFLGAFLGGVLSGLLNSYFSPEYTFIMCLVVIFLLSLIASGLASSTLQVQRVTLRLENRHKDAQSLQLLRDKINSMAGVQEVLADPEENAMYLKVDAKIFEMDVANAHIKAQI</sequence>
<name>H5T7D3_9ALTE</name>
<dbReference type="CDD" id="cd17472">
    <property type="entry name" value="MFS_YajR_like"/>
    <property type="match status" value="1"/>
</dbReference>
<evidence type="ECO:0000313" key="10">
    <source>
        <dbReference type="Proteomes" id="UP000053586"/>
    </source>
</evidence>
<feature type="transmembrane region" description="Helical" evidence="7">
    <location>
        <begin position="219"/>
        <end position="244"/>
    </location>
</feature>
<feature type="transmembrane region" description="Helical" evidence="7">
    <location>
        <begin position="136"/>
        <end position="158"/>
    </location>
</feature>
<dbReference type="EMBL" id="BAET01000002">
    <property type="protein sequence ID" value="GAB54210.1"/>
    <property type="molecule type" value="Genomic_DNA"/>
</dbReference>
<evidence type="ECO:0000256" key="6">
    <source>
        <dbReference type="ARBA" id="ARBA00023136"/>
    </source>
</evidence>
<evidence type="ECO:0000259" key="8">
    <source>
        <dbReference type="PROSITE" id="PS50850"/>
    </source>
</evidence>
<dbReference type="GO" id="GO:0022857">
    <property type="term" value="F:transmembrane transporter activity"/>
    <property type="evidence" value="ECO:0007669"/>
    <property type="project" value="InterPro"/>
</dbReference>
<dbReference type="PROSITE" id="PS00216">
    <property type="entry name" value="SUGAR_TRANSPORT_1"/>
    <property type="match status" value="1"/>
</dbReference>
<evidence type="ECO:0000256" key="3">
    <source>
        <dbReference type="ARBA" id="ARBA00022475"/>
    </source>
</evidence>
<dbReference type="InterPro" id="IPR036259">
    <property type="entry name" value="MFS_trans_sf"/>
</dbReference>
<dbReference type="InterPro" id="IPR005829">
    <property type="entry name" value="Sugar_transporter_CS"/>
</dbReference>
<dbReference type="PANTHER" id="PTHR23517:SF2">
    <property type="entry name" value="MULTIDRUG RESISTANCE PROTEIN MDTH"/>
    <property type="match status" value="1"/>
</dbReference>
<keyword evidence="3" id="KW-1003">Cell membrane</keyword>
<keyword evidence="10" id="KW-1185">Reference proteome</keyword>
<evidence type="ECO:0000256" key="7">
    <source>
        <dbReference type="SAM" id="Phobius"/>
    </source>
</evidence>
<dbReference type="AlphaFoldDB" id="H5T7D3"/>
<comment type="subcellular location">
    <subcellularLocation>
        <location evidence="1">Cell membrane</location>
        <topology evidence="1">Multi-pass membrane protein</topology>
    </subcellularLocation>
</comment>
<keyword evidence="2" id="KW-0813">Transport</keyword>
<feature type="transmembrane region" description="Helical" evidence="7">
    <location>
        <begin position="48"/>
        <end position="68"/>
    </location>
</feature>
<keyword evidence="5 7" id="KW-1133">Transmembrane helix</keyword>
<gene>
    <name evidence="9" type="ORF">GPUN_0056</name>
</gene>
<feature type="transmembrane region" description="Helical" evidence="7">
    <location>
        <begin position="303"/>
        <end position="320"/>
    </location>
</feature>
<dbReference type="PROSITE" id="PS50850">
    <property type="entry name" value="MFS"/>
    <property type="match status" value="1"/>
</dbReference>
<protein>
    <submittedName>
        <fullName evidence="9">Major facilitator transporter</fullName>
    </submittedName>
</protein>
<keyword evidence="6 7" id="KW-0472">Membrane</keyword>
<evidence type="ECO:0000256" key="2">
    <source>
        <dbReference type="ARBA" id="ARBA00022448"/>
    </source>
</evidence>
<feature type="transmembrane region" description="Helical" evidence="7">
    <location>
        <begin position="369"/>
        <end position="392"/>
    </location>
</feature>
<dbReference type="PANTHER" id="PTHR23517">
    <property type="entry name" value="RESISTANCE PROTEIN MDTM, PUTATIVE-RELATED-RELATED"/>
    <property type="match status" value="1"/>
</dbReference>
<feature type="domain" description="Major facilitator superfamily (MFS) profile" evidence="8">
    <location>
        <begin position="13"/>
        <end position="392"/>
    </location>
</feature>
<dbReference type="Proteomes" id="UP000053586">
    <property type="component" value="Unassembled WGS sequence"/>
</dbReference>